<dbReference type="EMBL" id="SADE01000001">
    <property type="protein sequence ID" value="RVU39010.1"/>
    <property type="molecule type" value="Genomic_DNA"/>
</dbReference>
<reference evidence="2" key="1">
    <citation type="submission" date="2019-01" db="EMBL/GenBank/DDBJ databases">
        <title>Gri0909 isolated from a small marine red alga.</title>
        <authorList>
            <person name="Kim J."/>
            <person name="Jeong S.E."/>
            <person name="Jeon C.O."/>
        </authorList>
    </citation>
    <scope>NUCLEOTIDE SEQUENCE [LARGE SCALE GENOMIC DNA]</scope>
    <source>
        <strain evidence="2">Gri0909</strain>
    </source>
</reference>
<name>A0A3S2ZBW7_9PROT</name>
<dbReference type="AlphaFoldDB" id="A0A3S2ZBW7"/>
<dbReference type="Proteomes" id="UP000287447">
    <property type="component" value="Unassembled WGS sequence"/>
</dbReference>
<accession>A0A3S2ZBW7</accession>
<dbReference type="RefSeq" id="WP_127764382.1">
    <property type="nucleotide sequence ID" value="NZ_SADE01000001.1"/>
</dbReference>
<organism evidence="1 2">
    <name type="scientific">Hwanghaeella grinnelliae</name>
    <dbReference type="NCBI Taxonomy" id="2500179"/>
    <lineage>
        <taxon>Bacteria</taxon>
        <taxon>Pseudomonadati</taxon>
        <taxon>Pseudomonadota</taxon>
        <taxon>Alphaproteobacteria</taxon>
        <taxon>Rhodospirillales</taxon>
        <taxon>Rhodospirillaceae</taxon>
        <taxon>Hwanghaeella</taxon>
    </lineage>
</organism>
<sequence>MADAADAKLATALRQARDRRGMLLPTPDSQTKRTLIAREDWLIRCLEAELENRGAVLDEEAAYEVTVGKAHRQ</sequence>
<keyword evidence="2" id="KW-1185">Reference proteome</keyword>
<evidence type="ECO:0000313" key="2">
    <source>
        <dbReference type="Proteomes" id="UP000287447"/>
    </source>
</evidence>
<comment type="caution">
    <text evidence="1">The sequence shown here is derived from an EMBL/GenBank/DDBJ whole genome shotgun (WGS) entry which is preliminary data.</text>
</comment>
<proteinExistence type="predicted"/>
<protein>
    <submittedName>
        <fullName evidence="1">Uncharacterized protein</fullName>
    </submittedName>
</protein>
<evidence type="ECO:0000313" key="1">
    <source>
        <dbReference type="EMBL" id="RVU39010.1"/>
    </source>
</evidence>
<gene>
    <name evidence="1" type="ORF">EOI86_07060</name>
</gene>